<gene>
    <name evidence="1" type="ORF">AB852_28600</name>
</gene>
<dbReference type="Proteomes" id="UP000186455">
    <property type="component" value="Unassembled WGS sequence"/>
</dbReference>
<keyword evidence="2" id="KW-1185">Reference proteome</keyword>
<dbReference type="STRING" id="1048205.AB852_28600"/>
<dbReference type="AlphaFoldDB" id="A0A1Q4V104"/>
<accession>A0A1Q4V104</accession>
<proteinExistence type="predicted"/>
<evidence type="ECO:0000313" key="1">
    <source>
        <dbReference type="EMBL" id="OKH91518.1"/>
    </source>
</evidence>
<protein>
    <submittedName>
        <fullName evidence="1">Uncharacterized protein</fullName>
    </submittedName>
</protein>
<dbReference type="EMBL" id="LFBV01000009">
    <property type="protein sequence ID" value="OKH91518.1"/>
    <property type="molecule type" value="Genomic_DNA"/>
</dbReference>
<organism evidence="1 2">
    <name type="scientific">Streptomyces uncialis</name>
    <dbReference type="NCBI Taxonomy" id="1048205"/>
    <lineage>
        <taxon>Bacteria</taxon>
        <taxon>Bacillati</taxon>
        <taxon>Actinomycetota</taxon>
        <taxon>Actinomycetes</taxon>
        <taxon>Kitasatosporales</taxon>
        <taxon>Streptomycetaceae</taxon>
        <taxon>Streptomyces</taxon>
    </lineage>
</organism>
<comment type="caution">
    <text evidence="1">The sequence shown here is derived from an EMBL/GenBank/DDBJ whole genome shotgun (WGS) entry which is preliminary data.</text>
</comment>
<sequence length="196" mass="20928">MTTVNTATAAAEARVTAATVRTWCRRGAVAATKAAGRWAIDTASLARRIAIGARRHTRKAPSMTEAPLTLTSKTTSVTGHIGVIGPADVLEAAFRAGTAVTLSGKFAGERVHLGHTRQIYDDGIILQTIGLDRTLGNSCGRTGVHAIYLVNFERLDEAPRLAALIARVEARRTARAWAAEQRAADEENRYLNAPEA</sequence>
<evidence type="ECO:0000313" key="2">
    <source>
        <dbReference type="Proteomes" id="UP000186455"/>
    </source>
</evidence>
<reference evidence="1 2" key="1">
    <citation type="submission" date="2015-06" db="EMBL/GenBank/DDBJ databases">
        <title>Cloning and characterization of the uncialamcin biosynthetic gene cluster.</title>
        <authorList>
            <person name="Yan X."/>
            <person name="Huang T."/>
            <person name="Ge H."/>
            <person name="Shen B."/>
        </authorList>
    </citation>
    <scope>NUCLEOTIDE SEQUENCE [LARGE SCALE GENOMIC DNA]</scope>
    <source>
        <strain evidence="1 2">DCA2648</strain>
    </source>
</reference>
<name>A0A1Q4V104_9ACTN</name>
<dbReference type="RefSeq" id="WP_073793205.1">
    <property type="nucleotide sequence ID" value="NZ_LFBV01000009.1"/>
</dbReference>